<dbReference type="RefSeq" id="WP_194450455.1">
    <property type="nucleotide sequence ID" value="NZ_CP063849.1"/>
</dbReference>
<keyword evidence="8" id="KW-0732">Signal</keyword>
<dbReference type="SUPFAM" id="SSF48208">
    <property type="entry name" value="Six-hairpin glycosidases"/>
    <property type="match status" value="1"/>
</dbReference>
<evidence type="ECO:0000256" key="7">
    <source>
        <dbReference type="ARBA" id="ARBA00023326"/>
    </source>
</evidence>
<evidence type="ECO:0000313" key="10">
    <source>
        <dbReference type="Proteomes" id="UP000593892"/>
    </source>
</evidence>
<dbReference type="Pfam" id="PF01270">
    <property type="entry name" value="Glyco_hydro_8"/>
    <property type="match status" value="1"/>
</dbReference>
<feature type="signal peptide" evidence="8">
    <location>
        <begin position="1"/>
        <end position="20"/>
    </location>
</feature>
<evidence type="ECO:0000256" key="6">
    <source>
        <dbReference type="ARBA" id="ARBA00023295"/>
    </source>
</evidence>
<dbReference type="KEGG" id="pfer:IRI77_02195"/>
<dbReference type="InterPro" id="IPR002037">
    <property type="entry name" value="Glyco_hydro_8"/>
</dbReference>
<protein>
    <recommendedName>
        <fullName evidence="3">cellulase</fullName>
        <ecNumber evidence="3">3.2.1.4</ecNumber>
    </recommendedName>
</protein>
<name>A0A7S7SLF9_PALFE</name>
<dbReference type="GO" id="GO:0008810">
    <property type="term" value="F:cellulase activity"/>
    <property type="evidence" value="ECO:0007669"/>
    <property type="project" value="UniProtKB-EC"/>
</dbReference>
<evidence type="ECO:0000256" key="3">
    <source>
        <dbReference type="ARBA" id="ARBA00012601"/>
    </source>
</evidence>
<dbReference type="GO" id="GO:0030245">
    <property type="term" value="P:cellulose catabolic process"/>
    <property type="evidence" value="ECO:0007669"/>
    <property type="project" value="UniProtKB-KW"/>
</dbReference>
<keyword evidence="4 9" id="KW-0378">Hydrolase</keyword>
<dbReference type="PRINTS" id="PR00735">
    <property type="entry name" value="GLHYDRLASE8"/>
</dbReference>
<dbReference type="Gene3D" id="1.50.10.10">
    <property type="match status" value="1"/>
</dbReference>
<organism evidence="9 10">
    <name type="scientific">Paludibaculum fermentans</name>
    <dbReference type="NCBI Taxonomy" id="1473598"/>
    <lineage>
        <taxon>Bacteria</taxon>
        <taxon>Pseudomonadati</taxon>
        <taxon>Acidobacteriota</taxon>
        <taxon>Terriglobia</taxon>
        <taxon>Bryobacterales</taxon>
        <taxon>Bryobacteraceae</taxon>
        <taxon>Paludibaculum</taxon>
    </lineage>
</organism>
<evidence type="ECO:0000256" key="5">
    <source>
        <dbReference type="ARBA" id="ARBA00023001"/>
    </source>
</evidence>
<keyword evidence="7" id="KW-0624">Polysaccharide degradation</keyword>
<accession>A0A7S7SLF9</accession>
<comment type="similarity">
    <text evidence="2">Belongs to the glycosyl hydrolase 8 (cellulase D) family.</text>
</comment>
<dbReference type="Proteomes" id="UP000593892">
    <property type="component" value="Chromosome"/>
</dbReference>
<sequence length="427" mass="47614">MSKPLSRFLALLLSGMAGIAAQPRADRAPASKGGAFATKHYRNLFLEAGHPQKEISAKIQGAFQQLFHGDAETQTVYYAAGQNVNGPLAYVSDINNHDVRSEGMSYGMMIAVQLDRKAEFDALWNWSKTYMYQASPTHPSYGFFSWSMKLDGTPNSESPAPDGEEYWAMALYFASGRWGNGKGIYDYRAEADRLLDSMKNRKIIDGPTNRGAETGGPEFHPEHKMVRFTPNLRRPDHTDPSYHLPAFYELWARWGPAADRPFWAAAAQVSRDYLQKATHPVTALAPNYANYDGTPVPGAGGQNGNFGPDAWRTAANWGVDWSWWAADPRERELSDKIQAFFEAQGIDAYVNRYTLDGKSLGGSHSTALVAANAVTSLAATDRERAARFVEALWKAEIPAGRYRYYDGMWYLMGLLHVSGEFRIWPPK</sequence>
<dbReference type="InterPro" id="IPR012341">
    <property type="entry name" value="6hp_glycosidase-like_sf"/>
</dbReference>
<keyword evidence="5" id="KW-0136">Cellulose degradation</keyword>
<dbReference type="EC" id="3.2.1.4" evidence="3"/>
<keyword evidence="6" id="KW-0326">Glycosidase</keyword>
<evidence type="ECO:0000256" key="4">
    <source>
        <dbReference type="ARBA" id="ARBA00022801"/>
    </source>
</evidence>
<keyword evidence="7" id="KW-0119">Carbohydrate metabolism</keyword>
<evidence type="ECO:0000256" key="2">
    <source>
        <dbReference type="ARBA" id="ARBA00009209"/>
    </source>
</evidence>
<dbReference type="EMBL" id="CP063849">
    <property type="protein sequence ID" value="QOY88793.1"/>
    <property type="molecule type" value="Genomic_DNA"/>
</dbReference>
<dbReference type="AlphaFoldDB" id="A0A7S7SLF9"/>
<feature type="chain" id="PRO_5032839530" description="cellulase" evidence="8">
    <location>
        <begin position="21"/>
        <end position="427"/>
    </location>
</feature>
<gene>
    <name evidence="9" type="ORF">IRI77_02195</name>
</gene>
<evidence type="ECO:0000256" key="1">
    <source>
        <dbReference type="ARBA" id="ARBA00000966"/>
    </source>
</evidence>
<evidence type="ECO:0000256" key="8">
    <source>
        <dbReference type="SAM" id="SignalP"/>
    </source>
</evidence>
<keyword evidence="10" id="KW-1185">Reference proteome</keyword>
<evidence type="ECO:0000313" key="9">
    <source>
        <dbReference type="EMBL" id="QOY88793.1"/>
    </source>
</evidence>
<dbReference type="InterPro" id="IPR008928">
    <property type="entry name" value="6-hairpin_glycosidase_sf"/>
</dbReference>
<reference evidence="9 10" key="1">
    <citation type="submission" date="2020-10" db="EMBL/GenBank/DDBJ databases">
        <title>Complete genome sequence of Paludibaculum fermentans P105T, a facultatively anaerobic acidobacterium capable of dissimilatory Fe(III) reduction.</title>
        <authorList>
            <person name="Dedysh S.N."/>
            <person name="Beletsky A.V."/>
            <person name="Kulichevskaya I.S."/>
            <person name="Mardanov A.V."/>
            <person name="Ravin N.V."/>
        </authorList>
    </citation>
    <scope>NUCLEOTIDE SEQUENCE [LARGE SCALE GENOMIC DNA]</scope>
    <source>
        <strain evidence="9 10">P105</strain>
    </source>
</reference>
<proteinExistence type="inferred from homology"/>
<comment type="catalytic activity">
    <reaction evidence="1">
        <text>Endohydrolysis of (1-&gt;4)-beta-D-glucosidic linkages in cellulose, lichenin and cereal beta-D-glucans.</text>
        <dbReference type="EC" id="3.2.1.4"/>
    </reaction>
</comment>